<protein>
    <submittedName>
        <fullName evidence="1">Uncharacterized protein</fullName>
    </submittedName>
</protein>
<reference evidence="1 2" key="1">
    <citation type="submission" date="2020-08" db="EMBL/GenBank/DDBJ databases">
        <title>Genomic Encyclopedia of Type Strains, Phase IV (KMG-V): Genome sequencing to study the core and pangenomes of soil and plant-associated prokaryotes.</title>
        <authorList>
            <person name="Whitman W."/>
        </authorList>
    </citation>
    <scope>NUCLEOTIDE SEQUENCE [LARGE SCALE GENOMIC DNA]</scope>
    <source>
        <strain evidence="1 2">MP7CTX6</strain>
    </source>
</reference>
<name>A0A7W8YTH8_9SPHI</name>
<dbReference type="EMBL" id="JACHCF010000005">
    <property type="protein sequence ID" value="MBB5621477.1"/>
    <property type="molecule type" value="Genomic_DNA"/>
</dbReference>
<evidence type="ECO:0000313" key="2">
    <source>
        <dbReference type="Proteomes" id="UP000537718"/>
    </source>
</evidence>
<dbReference type="AlphaFoldDB" id="A0A7W8YTH8"/>
<sequence>MTLDYYPKINLTPKPYSTDSIQDLRYRMLTKQNSFGYIGGTILQIMYDLQILTGINVWGFLSANLLNKKTNYNNKRFVIYTKILSRSYFQNHKVFGNKDNSAIL</sequence>
<accession>A0A7W8YTH8</accession>
<comment type="caution">
    <text evidence="1">The sequence shown here is derived from an EMBL/GenBank/DDBJ whole genome shotgun (WGS) entry which is preliminary data.</text>
</comment>
<gene>
    <name evidence="1" type="ORF">HDE69_002538</name>
</gene>
<dbReference type="Proteomes" id="UP000537718">
    <property type="component" value="Unassembled WGS sequence"/>
</dbReference>
<evidence type="ECO:0000313" key="1">
    <source>
        <dbReference type="EMBL" id="MBB5621477.1"/>
    </source>
</evidence>
<proteinExistence type="predicted"/>
<organism evidence="1 2">
    <name type="scientific">Pedobacter cryoconitis</name>
    <dbReference type="NCBI Taxonomy" id="188932"/>
    <lineage>
        <taxon>Bacteria</taxon>
        <taxon>Pseudomonadati</taxon>
        <taxon>Bacteroidota</taxon>
        <taxon>Sphingobacteriia</taxon>
        <taxon>Sphingobacteriales</taxon>
        <taxon>Sphingobacteriaceae</taxon>
        <taxon>Pedobacter</taxon>
    </lineage>
</organism>